<evidence type="ECO:0000259" key="16">
    <source>
        <dbReference type="PROSITE" id="PS50112"/>
    </source>
</evidence>
<keyword evidence="8" id="KW-0067">ATP-binding</keyword>
<evidence type="ECO:0000313" key="17">
    <source>
        <dbReference type="EMBL" id="GEP28898.1"/>
    </source>
</evidence>
<evidence type="ECO:0000256" key="3">
    <source>
        <dbReference type="ARBA" id="ARBA00022553"/>
    </source>
</evidence>
<dbReference type="NCBIfam" id="NF008293">
    <property type="entry name" value="PRK11073.1"/>
    <property type="match status" value="1"/>
</dbReference>
<dbReference type="SUPFAM" id="SSF55874">
    <property type="entry name" value="ATPase domain of HSP90 chaperone/DNA topoisomerase II/histidine kinase"/>
    <property type="match status" value="1"/>
</dbReference>
<dbReference type="InterPro" id="IPR035965">
    <property type="entry name" value="PAS-like_dom_sf"/>
</dbReference>
<protein>
    <recommendedName>
        <fullName evidence="12">Sensory histidine kinase/phosphatase NtrB</fullName>
        <ecNumber evidence="2">2.7.13.3</ecNumber>
    </recommendedName>
    <alternativeName>
        <fullName evidence="13">Nitrogen regulation protein NR(II)</fullName>
    </alternativeName>
    <alternativeName>
        <fullName evidence="14">Nitrogen regulator II</fullName>
    </alternativeName>
</protein>
<dbReference type="GO" id="GO:0016787">
    <property type="term" value="F:hydrolase activity"/>
    <property type="evidence" value="ECO:0007669"/>
    <property type="project" value="UniProtKB-KW"/>
</dbReference>
<evidence type="ECO:0000256" key="8">
    <source>
        <dbReference type="ARBA" id="ARBA00022840"/>
    </source>
</evidence>
<dbReference type="AlphaFoldDB" id="A0A512L343"/>
<keyword evidence="5" id="KW-0547">Nucleotide-binding</keyword>
<dbReference type="Pfam" id="PF02518">
    <property type="entry name" value="HATPase_c"/>
    <property type="match status" value="1"/>
</dbReference>
<dbReference type="Gene3D" id="1.10.287.130">
    <property type="match status" value="1"/>
</dbReference>
<dbReference type="InterPro" id="IPR013767">
    <property type="entry name" value="PAS_fold"/>
</dbReference>
<keyword evidence="10" id="KW-0535">Nitrogen fixation</keyword>
<comment type="caution">
    <text evidence="17">The sequence shown here is derived from an EMBL/GenBank/DDBJ whole genome shotgun (WGS) entry which is preliminary data.</text>
</comment>
<dbReference type="EC" id="2.7.13.3" evidence="2"/>
<dbReference type="InterPro" id="IPR005467">
    <property type="entry name" value="His_kinase_dom"/>
</dbReference>
<reference evidence="17 18" key="1">
    <citation type="submission" date="2019-07" db="EMBL/GenBank/DDBJ databases">
        <title>Whole genome shotgun sequence of Thiobacillus plumbophilus NBRC 107929.</title>
        <authorList>
            <person name="Hosoyama A."/>
            <person name="Uohara A."/>
            <person name="Ohji S."/>
            <person name="Ichikawa N."/>
        </authorList>
    </citation>
    <scope>NUCLEOTIDE SEQUENCE [LARGE SCALE GENOMIC DNA]</scope>
    <source>
        <strain evidence="17 18">NBRC 107929</strain>
    </source>
</reference>
<dbReference type="InterPro" id="IPR004358">
    <property type="entry name" value="Sig_transdc_His_kin-like_C"/>
</dbReference>
<dbReference type="InterPro" id="IPR000014">
    <property type="entry name" value="PAS"/>
</dbReference>
<evidence type="ECO:0000256" key="4">
    <source>
        <dbReference type="ARBA" id="ARBA00022679"/>
    </source>
</evidence>
<sequence length="373" mass="41191">MLNLLDAFTQITKTQPLTMQVIDSQLMGLELLATAVLALDAAREVCYLNPAAENLLGLSASQAAGMPLDALFNSPTQLHAALDYALSHNASFTEHELVLEVNANRLQVSCTVTPLESAPVAFMLEFHPMDQQLKIARDERMLLQQQANRELIRNLAHEIKNPLGGIRGAAQLLEHELPKETREYTQVIIQESDRLQSLMDRLLTPHRLPQISAVNILEVLERVRSVVLAETPRGLTIRRDYDTSIPDITGDREQLIQATLNIVRNAVQALHGEGEIVLRTRIARQVTLTMKRHPLAVQIQIIDNGPGIPESVRDRIFYPLVSAREGGSGLGLTLAQTFVHQHQGTIEADSRPGHTCFTLLLPLGQNGSKANGL</sequence>
<dbReference type="EMBL" id="BKAD01000001">
    <property type="protein sequence ID" value="GEP28898.1"/>
    <property type="molecule type" value="Genomic_DNA"/>
</dbReference>
<dbReference type="SMART" id="SM00387">
    <property type="entry name" value="HATPase_c"/>
    <property type="match status" value="1"/>
</dbReference>
<evidence type="ECO:0000256" key="5">
    <source>
        <dbReference type="ARBA" id="ARBA00022741"/>
    </source>
</evidence>
<dbReference type="Proteomes" id="UP000321337">
    <property type="component" value="Unassembled WGS sequence"/>
</dbReference>
<keyword evidence="18" id="KW-1185">Reference proteome</keyword>
<dbReference type="InterPro" id="IPR036097">
    <property type="entry name" value="HisK_dim/P_sf"/>
</dbReference>
<dbReference type="GO" id="GO:0006355">
    <property type="term" value="P:regulation of DNA-templated transcription"/>
    <property type="evidence" value="ECO:0007669"/>
    <property type="project" value="InterPro"/>
</dbReference>
<dbReference type="GO" id="GO:0000155">
    <property type="term" value="F:phosphorelay sensor kinase activity"/>
    <property type="evidence" value="ECO:0007669"/>
    <property type="project" value="InterPro"/>
</dbReference>
<evidence type="ECO:0000256" key="10">
    <source>
        <dbReference type="ARBA" id="ARBA00023231"/>
    </source>
</evidence>
<dbReference type="Gene3D" id="3.30.565.10">
    <property type="entry name" value="Histidine kinase-like ATPase, C-terminal domain"/>
    <property type="match status" value="1"/>
</dbReference>
<dbReference type="InterPro" id="IPR036890">
    <property type="entry name" value="HATPase_C_sf"/>
</dbReference>
<accession>A0A512L343</accession>
<dbReference type="SMART" id="SM00388">
    <property type="entry name" value="HisKA"/>
    <property type="match status" value="1"/>
</dbReference>
<dbReference type="InterPro" id="IPR003661">
    <property type="entry name" value="HisK_dim/P_dom"/>
</dbReference>
<dbReference type="Pfam" id="PF00512">
    <property type="entry name" value="HisKA"/>
    <property type="match status" value="1"/>
</dbReference>
<evidence type="ECO:0000256" key="13">
    <source>
        <dbReference type="ARBA" id="ARBA00042313"/>
    </source>
</evidence>
<evidence type="ECO:0000256" key="14">
    <source>
        <dbReference type="ARBA" id="ARBA00043094"/>
    </source>
</evidence>
<dbReference type="Pfam" id="PF00989">
    <property type="entry name" value="PAS"/>
    <property type="match status" value="1"/>
</dbReference>
<dbReference type="Gene3D" id="3.30.450.20">
    <property type="entry name" value="PAS domain"/>
    <property type="match status" value="1"/>
</dbReference>
<dbReference type="SUPFAM" id="SSF47384">
    <property type="entry name" value="Homodimeric domain of signal transducing histidine kinase"/>
    <property type="match status" value="1"/>
</dbReference>
<dbReference type="PROSITE" id="PS50109">
    <property type="entry name" value="HIS_KIN"/>
    <property type="match status" value="1"/>
</dbReference>
<dbReference type="SUPFAM" id="SSF55785">
    <property type="entry name" value="PYP-like sensor domain (PAS domain)"/>
    <property type="match status" value="1"/>
</dbReference>
<dbReference type="PRINTS" id="PR00344">
    <property type="entry name" value="BCTRLSENSOR"/>
</dbReference>
<evidence type="ECO:0000259" key="15">
    <source>
        <dbReference type="PROSITE" id="PS50109"/>
    </source>
</evidence>
<gene>
    <name evidence="17" type="primary">glnL</name>
    <name evidence="17" type="ORF">TPL01_00360</name>
</gene>
<dbReference type="PANTHER" id="PTHR43065">
    <property type="entry name" value="SENSOR HISTIDINE KINASE"/>
    <property type="match status" value="1"/>
</dbReference>
<organism evidence="17 18">
    <name type="scientific">Sulfuriferula plumbiphila</name>
    <dbReference type="NCBI Taxonomy" id="171865"/>
    <lineage>
        <taxon>Bacteria</taxon>
        <taxon>Pseudomonadati</taxon>
        <taxon>Pseudomonadota</taxon>
        <taxon>Betaproteobacteria</taxon>
        <taxon>Nitrosomonadales</taxon>
        <taxon>Sulfuricellaceae</taxon>
        <taxon>Sulfuriferula</taxon>
    </lineage>
</organism>
<name>A0A512L343_9PROT</name>
<keyword evidence="3" id="KW-0597">Phosphoprotein</keyword>
<feature type="domain" description="Histidine kinase" evidence="15">
    <location>
        <begin position="154"/>
        <end position="365"/>
    </location>
</feature>
<proteinExistence type="predicted"/>
<keyword evidence="4" id="KW-0808">Transferase</keyword>
<evidence type="ECO:0000256" key="9">
    <source>
        <dbReference type="ARBA" id="ARBA00023012"/>
    </source>
</evidence>
<evidence type="ECO:0000256" key="1">
    <source>
        <dbReference type="ARBA" id="ARBA00000085"/>
    </source>
</evidence>
<comment type="catalytic activity">
    <reaction evidence="1">
        <text>ATP + protein L-histidine = ADP + protein N-phospho-L-histidine.</text>
        <dbReference type="EC" id="2.7.13.3"/>
    </reaction>
</comment>
<dbReference type="InterPro" id="IPR003594">
    <property type="entry name" value="HATPase_dom"/>
</dbReference>
<evidence type="ECO:0000256" key="11">
    <source>
        <dbReference type="ARBA" id="ARBA00037696"/>
    </source>
</evidence>
<evidence type="ECO:0000256" key="12">
    <source>
        <dbReference type="ARBA" id="ARBA00039567"/>
    </source>
</evidence>
<dbReference type="PANTHER" id="PTHR43065:SF16">
    <property type="entry name" value="SENSORY HISTIDINE KINASE_PHOSPHATASE NTRB"/>
    <property type="match status" value="1"/>
</dbReference>
<dbReference type="GO" id="GO:0005524">
    <property type="term" value="F:ATP binding"/>
    <property type="evidence" value="ECO:0007669"/>
    <property type="project" value="UniProtKB-KW"/>
</dbReference>
<evidence type="ECO:0000256" key="7">
    <source>
        <dbReference type="ARBA" id="ARBA00022801"/>
    </source>
</evidence>
<keyword evidence="7" id="KW-0378">Hydrolase</keyword>
<comment type="function">
    <text evidence="11">Member of the two-component regulatory system NtrB/NtrC, which controls expression of the nitrogen-regulated (ntr) genes in response to nitrogen limitation. Under conditions of nitrogen limitation, NtrB autophosphorylates and transfers the phosphoryl group to NtrC. In the presence of nitrogen, acts as a phosphatase that dephosphorylates and inactivates NtrC.</text>
</comment>
<feature type="domain" description="PAS" evidence="16">
    <location>
        <begin position="29"/>
        <end position="65"/>
    </location>
</feature>
<evidence type="ECO:0000256" key="6">
    <source>
        <dbReference type="ARBA" id="ARBA00022777"/>
    </source>
</evidence>
<evidence type="ECO:0000256" key="2">
    <source>
        <dbReference type="ARBA" id="ARBA00012438"/>
    </source>
</evidence>
<dbReference type="CDD" id="cd00130">
    <property type="entry name" value="PAS"/>
    <property type="match status" value="1"/>
</dbReference>
<evidence type="ECO:0000313" key="18">
    <source>
        <dbReference type="Proteomes" id="UP000321337"/>
    </source>
</evidence>
<keyword evidence="9" id="KW-0902">Two-component regulatory system</keyword>
<dbReference type="CDD" id="cd00082">
    <property type="entry name" value="HisKA"/>
    <property type="match status" value="1"/>
</dbReference>
<dbReference type="PROSITE" id="PS50112">
    <property type="entry name" value="PAS"/>
    <property type="match status" value="1"/>
</dbReference>
<keyword evidence="6" id="KW-0418">Kinase</keyword>